<dbReference type="InterPro" id="IPR037479">
    <property type="entry name" value="Tauto_MSAD"/>
</dbReference>
<dbReference type="EMBL" id="JAHCDA010000001">
    <property type="protein sequence ID" value="MBS7809675.1"/>
    <property type="molecule type" value="Genomic_DNA"/>
</dbReference>
<dbReference type="Gene3D" id="3.30.429.10">
    <property type="entry name" value="Macrophage Migration Inhibitory Factor"/>
    <property type="match status" value="1"/>
</dbReference>
<dbReference type="PANTHER" id="PTHR38460">
    <property type="entry name" value="TAUTOMERASE YOLI-RELATED"/>
    <property type="match status" value="1"/>
</dbReference>
<proteinExistence type="predicted"/>
<sequence length="129" mass="14700">MPLTRISLRRGKSPAYRQAIMDSLYLAMRETFEVPEDDRFMTVSEHDGDNFSYGSGFLDIARSDDLVLIQLTVSNTRSVAQKKALFRRIAERLSESPGLRPEDVFINLVEVARENWSFGHGLAQYVQEG</sequence>
<protein>
    <submittedName>
        <fullName evidence="1">Tautomerase family protein</fullName>
    </submittedName>
</protein>
<dbReference type="SUPFAM" id="SSF55331">
    <property type="entry name" value="Tautomerase/MIF"/>
    <property type="match status" value="1"/>
</dbReference>
<gene>
    <name evidence="1" type="ORF">KHU32_01915</name>
</gene>
<comment type="caution">
    <text evidence="1">The sequence shown here is derived from an EMBL/GenBank/DDBJ whole genome shotgun (WGS) entry which is preliminary data.</text>
</comment>
<evidence type="ECO:0000313" key="1">
    <source>
        <dbReference type="EMBL" id="MBS7809675.1"/>
    </source>
</evidence>
<evidence type="ECO:0000313" key="2">
    <source>
        <dbReference type="Proteomes" id="UP000766336"/>
    </source>
</evidence>
<name>A0ABS5Q9P5_9PROT</name>
<organism evidence="1 2">
    <name type="scientific">Roseococcus pinisoli</name>
    <dbReference type="NCBI Taxonomy" id="2835040"/>
    <lineage>
        <taxon>Bacteria</taxon>
        <taxon>Pseudomonadati</taxon>
        <taxon>Pseudomonadota</taxon>
        <taxon>Alphaproteobacteria</taxon>
        <taxon>Acetobacterales</taxon>
        <taxon>Roseomonadaceae</taxon>
        <taxon>Roseococcus</taxon>
    </lineage>
</organism>
<dbReference type="InterPro" id="IPR014347">
    <property type="entry name" value="Tautomerase/MIF_sf"/>
</dbReference>
<dbReference type="Pfam" id="PF14552">
    <property type="entry name" value="Tautomerase_2"/>
    <property type="match status" value="1"/>
</dbReference>
<keyword evidence="2" id="KW-1185">Reference proteome</keyword>
<dbReference type="Proteomes" id="UP000766336">
    <property type="component" value="Unassembled WGS sequence"/>
</dbReference>
<accession>A0ABS5Q9P5</accession>
<dbReference type="PANTHER" id="PTHR38460:SF1">
    <property type="entry name" value="TAUTOMERASE YOLI-RELATED"/>
    <property type="match status" value="1"/>
</dbReference>
<reference evidence="1 2" key="1">
    <citation type="submission" date="2021-05" db="EMBL/GenBank/DDBJ databases">
        <title>Roseococcus sp. XZZS9, whole genome shotgun sequencing project.</title>
        <authorList>
            <person name="Zhao G."/>
            <person name="Shen L."/>
        </authorList>
    </citation>
    <scope>NUCLEOTIDE SEQUENCE [LARGE SCALE GENOMIC DNA]</scope>
    <source>
        <strain evidence="1 2">XZZS9</strain>
    </source>
</reference>